<organism evidence="3">
    <name type="scientific">Prymnesium polylepis</name>
    <dbReference type="NCBI Taxonomy" id="72548"/>
    <lineage>
        <taxon>Eukaryota</taxon>
        <taxon>Haptista</taxon>
        <taxon>Haptophyta</taxon>
        <taxon>Prymnesiophyceae</taxon>
        <taxon>Prymnesiales</taxon>
        <taxon>Prymnesiaceae</taxon>
        <taxon>Prymnesium</taxon>
    </lineage>
</organism>
<dbReference type="InterPro" id="IPR008207">
    <property type="entry name" value="Sig_transdc_His_kin_Hpt_dom"/>
</dbReference>
<dbReference type="SUPFAM" id="SSF47226">
    <property type="entry name" value="Histidine-containing phosphotransfer domain, HPT domain"/>
    <property type="match status" value="1"/>
</dbReference>
<dbReference type="Gene3D" id="1.20.120.160">
    <property type="entry name" value="HPT domain"/>
    <property type="match status" value="1"/>
</dbReference>
<proteinExistence type="predicted"/>
<evidence type="ECO:0000313" key="3">
    <source>
        <dbReference type="EMBL" id="CAE2206802.1"/>
    </source>
</evidence>
<dbReference type="EMBL" id="HBKO01012524">
    <property type="protein sequence ID" value="CAE2206802.1"/>
    <property type="molecule type" value="Transcribed_RNA"/>
</dbReference>
<name>A0A7S4M880_9EUKA</name>
<dbReference type="GO" id="GO:0000160">
    <property type="term" value="P:phosphorelay signal transduction system"/>
    <property type="evidence" value="ECO:0007669"/>
    <property type="project" value="InterPro"/>
</dbReference>
<feature type="modified residue" description="Phosphohistidine" evidence="1">
    <location>
        <position position="82"/>
    </location>
</feature>
<keyword evidence="1" id="KW-0597">Phosphoprotein</keyword>
<sequence>MKLVDLPAVQDVEEKHDALTFAKPACPRTFVFDFSKVVEQHSLHDDLGFALEMVEQLVEEYNNNSISNIACQEYVDIWKRAHAFKGASANLGLSDMAATSWSVETIAGALAALHKKLPTPEMNFNEDMQFLTEQYNEETLNEQLEMYVTCLNRRAHAVEHWYLEHGKPFGQTCTEGGA</sequence>
<accession>A0A7S4M880</accession>
<gene>
    <name evidence="3" type="ORF">CPOL0286_LOCUS5563</name>
</gene>
<dbReference type="InterPro" id="IPR036641">
    <property type="entry name" value="HPT_dom_sf"/>
</dbReference>
<feature type="domain" description="HPt" evidence="2">
    <location>
        <begin position="39"/>
        <end position="143"/>
    </location>
</feature>
<reference evidence="3" key="1">
    <citation type="submission" date="2021-01" db="EMBL/GenBank/DDBJ databases">
        <authorList>
            <person name="Corre E."/>
            <person name="Pelletier E."/>
            <person name="Niang G."/>
            <person name="Scheremetjew M."/>
            <person name="Finn R."/>
            <person name="Kale V."/>
            <person name="Holt S."/>
            <person name="Cochrane G."/>
            <person name="Meng A."/>
            <person name="Brown T."/>
            <person name="Cohen L."/>
        </authorList>
    </citation>
    <scope>NUCLEOTIDE SEQUENCE</scope>
    <source>
        <strain evidence="3">UIO037</strain>
    </source>
</reference>
<protein>
    <recommendedName>
        <fullName evidence="2">HPt domain-containing protein</fullName>
    </recommendedName>
</protein>
<dbReference type="AlphaFoldDB" id="A0A7S4M880"/>
<evidence type="ECO:0000259" key="2">
    <source>
        <dbReference type="PROSITE" id="PS50894"/>
    </source>
</evidence>
<dbReference type="PROSITE" id="PS50894">
    <property type="entry name" value="HPT"/>
    <property type="match status" value="1"/>
</dbReference>
<evidence type="ECO:0000256" key="1">
    <source>
        <dbReference type="PROSITE-ProRule" id="PRU00110"/>
    </source>
</evidence>